<dbReference type="EMBL" id="FCOJ02000038">
    <property type="protein sequence ID" value="SAK74769.1"/>
    <property type="molecule type" value="Genomic_DNA"/>
</dbReference>
<dbReference type="RefSeq" id="WP_086971446.1">
    <property type="nucleotide sequence ID" value="NZ_FCOJ02000038.1"/>
</dbReference>
<dbReference type="Pfam" id="PF04250">
    <property type="entry name" value="DUF429"/>
    <property type="match status" value="1"/>
</dbReference>
<keyword evidence="2" id="KW-1185">Reference proteome</keyword>
<dbReference type="STRING" id="1777143.AWB82_04695"/>
<proteinExistence type="predicted"/>
<protein>
    <recommendedName>
        <fullName evidence="3">NUDIX hydrolase</fullName>
    </recommendedName>
</protein>
<sequence length="246" mass="26578">MNNKRDVHPDLFGVDGCRAGWFVVKQCGCTGAITTKVIGRFEDLLDWTRANAIVAVDMPIGLSSNGLRTCDTLARKKLGRPRGSSVFSPPIRAALSASNYGEACAVNHAAAGKRISIQAFHIRNKIAEVDDVMRTRAAAATRVFEVHPELSFMHLRMEQGGPAHGLRETKAHASGFALRHALLVWCFGGAIDTALAARAPAQASRDDVLDAFAVLWTARRIVSGNAFHLPEEIEIDEAGIPMAIHC</sequence>
<accession>A0A158BXC0</accession>
<comment type="caution">
    <text evidence="1">The sequence shown here is derived from an EMBL/GenBank/DDBJ whole genome shotgun (WGS) entry which is preliminary data.</text>
</comment>
<dbReference type="AlphaFoldDB" id="A0A158BXC0"/>
<name>A0A158BXC0_9BURK</name>
<evidence type="ECO:0008006" key="3">
    <source>
        <dbReference type="Google" id="ProtNLM"/>
    </source>
</evidence>
<organism evidence="1 2">
    <name type="scientific">Caballeronia glebae</name>
    <dbReference type="NCBI Taxonomy" id="1777143"/>
    <lineage>
        <taxon>Bacteria</taxon>
        <taxon>Pseudomonadati</taxon>
        <taxon>Pseudomonadota</taxon>
        <taxon>Betaproteobacteria</taxon>
        <taxon>Burkholderiales</taxon>
        <taxon>Burkholderiaceae</taxon>
        <taxon>Caballeronia</taxon>
    </lineage>
</organism>
<gene>
    <name evidence="1" type="ORF">AWB82_04695</name>
</gene>
<dbReference type="OrthoDB" id="9811476at2"/>
<evidence type="ECO:0000313" key="2">
    <source>
        <dbReference type="Proteomes" id="UP000054596"/>
    </source>
</evidence>
<reference evidence="1" key="1">
    <citation type="submission" date="2016-01" db="EMBL/GenBank/DDBJ databases">
        <authorList>
            <person name="Peeters C."/>
        </authorList>
    </citation>
    <scope>NUCLEOTIDE SEQUENCE [LARGE SCALE GENOMIC DNA]</scope>
    <source>
        <strain evidence="1">LMG 29325</strain>
    </source>
</reference>
<evidence type="ECO:0000313" key="1">
    <source>
        <dbReference type="EMBL" id="SAK74769.1"/>
    </source>
</evidence>
<dbReference type="Proteomes" id="UP000054596">
    <property type="component" value="Unassembled WGS sequence"/>
</dbReference>
<dbReference type="InterPro" id="IPR007362">
    <property type="entry name" value="DUF429"/>
</dbReference>